<keyword evidence="2" id="KW-1185">Reference proteome</keyword>
<evidence type="ECO:0000313" key="1">
    <source>
        <dbReference type="EMBL" id="CAG9138589.1"/>
    </source>
</evidence>
<dbReference type="AlphaFoldDB" id="A0A8S4GF70"/>
<reference evidence="1" key="1">
    <citation type="submission" date="2020-11" db="EMBL/GenBank/DDBJ databases">
        <authorList>
            <person name="Whiteford S."/>
        </authorList>
    </citation>
    <scope>NUCLEOTIDE SEQUENCE</scope>
</reference>
<dbReference type="InterPro" id="IPR036517">
    <property type="entry name" value="FF_domain_sf"/>
</dbReference>
<protein>
    <submittedName>
        <fullName evidence="1">(diamondback moth) hypothetical protein</fullName>
    </submittedName>
</protein>
<dbReference type="Gene3D" id="1.10.10.440">
    <property type="entry name" value="FF domain"/>
    <property type="match status" value="1"/>
</dbReference>
<evidence type="ECO:0000313" key="2">
    <source>
        <dbReference type="Proteomes" id="UP000653454"/>
    </source>
</evidence>
<sequence>MPQQPPKPKVQYSAKQVQELKVALRQQLLETRSITHRSHAAVTGNPEARRTMHALLMHDPRYQALNDLPVQREQIIMTYLEELQRKGPPPLPTIS</sequence>
<comment type="caution">
    <text evidence="1">The sequence shown here is derived from an EMBL/GenBank/DDBJ whole genome shotgun (WGS) entry which is preliminary data.</text>
</comment>
<proteinExistence type="predicted"/>
<dbReference type="EMBL" id="CAJHNJ030000693">
    <property type="protein sequence ID" value="CAG9138589.1"/>
    <property type="molecule type" value="Genomic_DNA"/>
</dbReference>
<accession>A0A8S4GF70</accession>
<organism evidence="1 2">
    <name type="scientific">Plutella xylostella</name>
    <name type="common">Diamondback moth</name>
    <name type="synonym">Plutella maculipennis</name>
    <dbReference type="NCBI Taxonomy" id="51655"/>
    <lineage>
        <taxon>Eukaryota</taxon>
        <taxon>Metazoa</taxon>
        <taxon>Ecdysozoa</taxon>
        <taxon>Arthropoda</taxon>
        <taxon>Hexapoda</taxon>
        <taxon>Insecta</taxon>
        <taxon>Pterygota</taxon>
        <taxon>Neoptera</taxon>
        <taxon>Endopterygota</taxon>
        <taxon>Lepidoptera</taxon>
        <taxon>Glossata</taxon>
        <taxon>Ditrysia</taxon>
        <taxon>Yponomeutoidea</taxon>
        <taxon>Plutellidae</taxon>
        <taxon>Plutella</taxon>
    </lineage>
</organism>
<gene>
    <name evidence="1" type="ORF">PLXY2_LOCUS16857</name>
</gene>
<name>A0A8S4GF70_PLUXY</name>
<dbReference type="Proteomes" id="UP000653454">
    <property type="component" value="Unassembled WGS sequence"/>
</dbReference>